<comment type="similarity">
    <text evidence="1">Belongs to the LacAB/RpiB family.</text>
</comment>
<dbReference type="NCBIfam" id="NF004051">
    <property type="entry name" value="PRK05571.1"/>
    <property type="match status" value="1"/>
</dbReference>
<dbReference type="AlphaFoldDB" id="A0A0D8JEK5"/>
<evidence type="ECO:0000256" key="2">
    <source>
        <dbReference type="ARBA" id="ARBA00023235"/>
    </source>
</evidence>
<evidence type="ECO:0000313" key="3">
    <source>
        <dbReference type="EMBL" id="KJF45322.1"/>
    </source>
</evidence>
<dbReference type="GO" id="GO:0005975">
    <property type="term" value="P:carbohydrate metabolic process"/>
    <property type="evidence" value="ECO:0007669"/>
    <property type="project" value="InterPro"/>
</dbReference>
<dbReference type="EMBL" id="JRHC01000001">
    <property type="protein sequence ID" value="KJF45322.1"/>
    <property type="molecule type" value="Genomic_DNA"/>
</dbReference>
<reference evidence="3 4" key="1">
    <citation type="submission" date="2014-09" db="EMBL/GenBank/DDBJ databases">
        <title>Draft Genome Sequence of Draconibacterium sp. JN14CK-3.</title>
        <authorList>
            <person name="Dong C."/>
            <person name="Lai Q."/>
            <person name="Shao Z."/>
        </authorList>
    </citation>
    <scope>NUCLEOTIDE SEQUENCE [LARGE SCALE GENOMIC DNA]</scope>
    <source>
        <strain evidence="3 4">JN14CK-3</strain>
    </source>
</reference>
<gene>
    <name evidence="3" type="ORF">LH29_08060</name>
</gene>
<keyword evidence="2 3" id="KW-0413">Isomerase</keyword>
<dbReference type="SUPFAM" id="SSF89623">
    <property type="entry name" value="Ribose/Galactose isomerase RpiB/AlsB"/>
    <property type="match status" value="1"/>
</dbReference>
<dbReference type="Pfam" id="PF02502">
    <property type="entry name" value="LacAB_rpiB"/>
    <property type="match status" value="1"/>
</dbReference>
<dbReference type="RefSeq" id="WP_045027413.1">
    <property type="nucleotide sequence ID" value="NZ_JRHC01000001.1"/>
</dbReference>
<dbReference type="InterPro" id="IPR003500">
    <property type="entry name" value="RpiB_LacA_LacB"/>
</dbReference>
<dbReference type="PATRIC" id="fig|1544798.3.peg.1616"/>
<evidence type="ECO:0000256" key="1">
    <source>
        <dbReference type="ARBA" id="ARBA00008754"/>
    </source>
</evidence>
<dbReference type="NCBIfam" id="TIGR00689">
    <property type="entry name" value="rpiB_lacA_lacB"/>
    <property type="match status" value="1"/>
</dbReference>
<dbReference type="PANTHER" id="PTHR43732:SF1">
    <property type="entry name" value="RIBOSE 5-PHOSPHATE ISOMERASE"/>
    <property type="match status" value="1"/>
</dbReference>
<dbReference type="STRING" id="1544798.LH29_08060"/>
<organism evidence="3 4">
    <name type="scientific">Draconibacterium sediminis</name>
    <dbReference type="NCBI Taxonomy" id="1544798"/>
    <lineage>
        <taxon>Bacteria</taxon>
        <taxon>Pseudomonadati</taxon>
        <taxon>Bacteroidota</taxon>
        <taxon>Bacteroidia</taxon>
        <taxon>Marinilabiliales</taxon>
        <taxon>Prolixibacteraceae</taxon>
        <taxon>Draconibacterium</taxon>
    </lineage>
</organism>
<dbReference type="GO" id="GO:0016861">
    <property type="term" value="F:intramolecular oxidoreductase activity, interconverting aldoses and ketoses"/>
    <property type="evidence" value="ECO:0007669"/>
    <property type="project" value="UniProtKB-ARBA"/>
</dbReference>
<dbReference type="PANTHER" id="PTHR43732">
    <property type="entry name" value="RIBOSE 5-PHOSPHATE ISOMERASE-RELATED"/>
    <property type="match status" value="1"/>
</dbReference>
<protein>
    <submittedName>
        <fullName evidence="3">Ribose 5-phosphate isomerase</fullName>
    </submittedName>
</protein>
<dbReference type="OrthoDB" id="1778624at2"/>
<comment type="caution">
    <text evidence="3">The sequence shown here is derived from an EMBL/GenBank/DDBJ whole genome shotgun (WGS) entry which is preliminary data.</text>
</comment>
<accession>A0A0D8JEK5</accession>
<sequence>MKICIDCDDAAVTLKKVIYEHLKSKGIDITDLNYSEGKENALYPEIGFNLAKEVAAGKYDRGISICGTGLGMAMIANKVEGVFAGTCHDVFSAERLRKSNDAQIITMGERVIGPELAKKIIDAWLGSEFEGGGSAPKVAQMRNLERGSFHPEL</sequence>
<name>A0A0D8JEK5_9BACT</name>
<dbReference type="Proteomes" id="UP000032544">
    <property type="component" value="Unassembled WGS sequence"/>
</dbReference>
<keyword evidence="4" id="KW-1185">Reference proteome</keyword>
<evidence type="ECO:0000313" key="4">
    <source>
        <dbReference type="Proteomes" id="UP000032544"/>
    </source>
</evidence>
<dbReference type="Gene3D" id="3.40.1400.10">
    <property type="entry name" value="Sugar-phosphate isomerase, RpiB/LacA/LacB"/>
    <property type="match status" value="1"/>
</dbReference>
<dbReference type="InterPro" id="IPR051812">
    <property type="entry name" value="SPI_LacAB/RpiB"/>
</dbReference>
<proteinExistence type="inferred from homology"/>
<dbReference type="PIRSF" id="PIRSF005384">
    <property type="entry name" value="RpiB_LacA_B"/>
    <property type="match status" value="1"/>
</dbReference>
<dbReference type="InterPro" id="IPR036569">
    <property type="entry name" value="RpiB_LacA_LacB_sf"/>
</dbReference>